<gene>
    <name evidence="3" type="ORF">DFH08DRAFT_1050934</name>
</gene>
<evidence type="ECO:0000256" key="1">
    <source>
        <dbReference type="SAM" id="Phobius"/>
    </source>
</evidence>
<dbReference type="Pfam" id="PF20152">
    <property type="entry name" value="DUF6534"/>
    <property type="match status" value="1"/>
</dbReference>
<accession>A0AAD7EAX3</accession>
<feature type="transmembrane region" description="Helical" evidence="1">
    <location>
        <begin position="226"/>
        <end position="246"/>
    </location>
</feature>
<keyword evidence="1" id="KW-0472">Membrane</keyword>
<proteinExistence type="predicted"/>
<feature type="transmembrane region" description="Helical" evidence="1">
    <location>
        <begin position="201"/>
        <end position="220"/>
    </location>
</feature>
<feature type="transmembrane region" description="Helical" evidence="1">
    <location>
        <begin position="115"/>
        <end position="135"/>
    </location>
</feature>
<keyword evidence="4" id="KW-1185">Reference proteome</keyword>
<feature type="domain" description="DUF6534" evidence="2">
    <location>
        <begin position="166"/>
        <end position="253"/>
    </location>
</feature>
<organism evidence="3 4">
    <name type="scientific">Mycena albidolilacea</name>
    <dbReference type="NCBI Taxonomy" id="1033008"/>
    <lineage>
        <taxon>Eukaryota</taxon>
        <taxon>Fungi</taxon>
        <taxon>Dikarya</taxon>
        <taxon>Basidiomycota</taxon>
        <taxon>Agaricomycotina</taxon>
        <taxon>Agaricomycetes</taxon>
        <taxon>Agaricomycetidae</taxon>
        <taxon>Agaricales</taxon>
        <taxon>Marasmiineae</taxon>
        <taxon>Mycenaceae</taxon>
        <taxon>Mycena</taxon>
    </lineage>
</organism>
<reference evidence="3" key="1">
    <citation type="submission" date="2023-03" db="EMBL/GenBank/DDBJ databases">
        <title>Massive genome expansion in bonnet fungi (Mycena s.s.) driven by repeated elements and novel gene families across ecological guilds.</title>
        <authorList>
            <consortium name="Lawrence Berkeley National Laboratory"/>
            <person name="Harder C.B."/>
            <person name="Miyauchi S."/>
            <person name="Viragh M."/>
            <person name="Kuo A."/>
            <person name="Thoen E."/>
            <person name="Andreopoulos B."/>
            <person name="Lu D."/>
            <person name="Skrede I."/>
            <person name="Drula E."/>
            <person name="Henrissat B."/>
            <person name="Morin E."/>
            <person name="Kohler A."/>
            <person name="Barry K."/>
            <person name="LaButti K."/>
            <person name="Morin E."/>
            <person name="Salamov A."/>
            <person name="Lipzen A."/>
            <person name="Mereny Z."/>
            <person name="Hegedus B."/>
            <person name="Baldrian P."/>
            <person name="Stursova M."/>
            <person name="Weitz H."/>
            <person name="Taylor A."/>
            <person name="Grigoriev I.V."/>
            <person name="Nagy L.G."/>
            <person name="Martin F."/>
            <person name="Kauserud H."/>
        </authorList>
    </citation>
    <scope>NUCLEOTIDE SEQUENCE</scope>
    <source>
        <strain evidence="3">CBHHK002</strain>
    </source>
</reference>
<comment type="caution">
    <text evidence="3">The sequence shown here is derived from an EMBL/GenBank/DDBJ whole genome shotgun (WGS) entry which is preliminary data.</text>
</comment>
<protein>
    <recommendedName>
        <fullName evidence="2">DUF6534 domain-containing protein</fullName>
    </recommendedName>
</protein>
<keyword evidence="1" id="KW-1133">Transmembrane helix</keyword>
<dbReference type="AlphaFoldDB" id="A0AAD7EAX3"/>
<feature type="transmembrane region" description="Helical" evidence="1">
    <location>
        <begin position="6"/>
        <end position="27"/>
    </location>
</feature>
<dbReference type="InterPro" id="IPR045339">
    <property type="entry name" value="DUF6534"/>
</dbReference>
<feature type="transmembrane region" description="Helical" evidence="1">
    <location>
        <begin position="155"/>
        <end position="180"/>
    </location>
</feature>
<keyword evidence="1" id="KW-0812">Transmembrane</keyword>
<dbReference type="PANTHER" id="PTHR40465">
    <property type="entry name" value="CHROMOSOME 1, WHOLE GENOME SHOTGUN SEQUENCE"/>
    <property type="match status" value="1"/>
</dbReference>
<dbReference type="PANTHER" id="PTHR40465:SF1">
    <property type="entry name" value="DUF6534 DOMAIN-CONTAINING PROTEIN"/>
    <property type="match status" value="1"/>
</dbReference>
<sequence>MSSEFDFFLGPIINAAFFTVFLFGVITMQTDEYIRNYFAKDSLYIKSFVLFLWFTYVVFTVCICQGAYTMSVTDFGETFRLLFIPWGLNTALIIGVVIDHSVQFFFIVRAYRATGALYISIGLWTLVTFLVAVSLKLAQEAIHLDSLPLLVHKSSWLVSTLFFGDAALDVFTASVLIYYLTQQKQTAFKSTATLLDQLVRYTIQTGLATSFVAMGGALSFTFSPNYYIWIVFLISMPGSITIALLANINGRRSLIPAESIATGTNPLESGVVITHSRDVICSRDAVDTVRSQPNSEAEACKHSEDGIYGTMNVV</sequence>
<evidence type="ECO:0000313" key="4">
    <source>
        <dbReference type="Proteomes" id="UP001218218"/>
    </source>
</evidence>
<evidence type="ECO:0000259" key="2">
    <source>
        <dbReference type="Pfam" id="PF20152"/>
    </source>
</evidence>
<dbReference type="EMBL" id="JARIHO010000085">
    <property type="protein sequence ID" value="KAJ7308572.1"/>
    <property type="molecule type" value="Genomic_DNA"/>
</dbReference>
<evidence type="ECO:0000313" key="3">
    <source>
        <dbReference type="EMBL" id="KAJ7308572.1"/>
    </source>
</evidence>
<dbReference type="Proteomes" id="UP001218218">
    <property type="component" value="Unassembled WGS sequence"/>
</dbReference>
<feature type="transmembrane region" description="Helical" evidence="1">
    <location>
        <begin position="48"/>
        <end position="68"/>
    </location>
</feature>
<feature type="transmembrane region" description="Helical" evidence="1">
    <location>
        <begin position="88"/>
        <end position="108"/>
    </location>
</feature>
<name>A0AAD7EAX3_9AGAR</name>